<dbReference type="Gene3D" id="3.40.50.300">
    <property type="entry name" value="P-loop containing nucleotide triphosphate hydrolases"/>
    <property type="match status" value="1"/>
</dbReference>
<dbReference type="OrthoDB" id="9804819at2"/>
<dbReference type="PANTHER" id="PTHR43158">
    <property type="entry name" value="SKFA PEPTIDE EXPORT ATP-BINDING PROTEIN SKFE"/>
    <property type="match status" value="1"/>
</dbReference>
<evidence type="ECO:0000259" key="3">
    <source>
        <dbReference type="PROSITE" id="PS50893"/>
    </source>
</evidence>
<dbReference type="STRING" id="1423811.FC72_GL002063"/>
<gene>
    <name evidence="4" type="ORF">FC72_GL002063</name>
</gene>
<evidence type="ECO:0000256" key="2">
    <source>
        <dbReference type="ARBA" id="ARBA00022840"/>
    </source>
</evidence>
<sequence length="236" mass="26333">MSDLLKIDNLNYSHSLKNILHDVNLTIESGKIVGLLGENGAGKTTLMRLITGSAHGSGNIAVKDATTAAKRKSYVSFTDHLGGFPSGMKIEKLRNFYSTVYADFDKERFDELLEFSQLDKTAKISTLSKGMKEKLIITLTLARKADLYLLDEPFGGIDSMSRKKIINSIIKWKSEDSTMIISDHYVAEIAPILDEIVVVKDKTINCHKKTDEIRENAGQSIEEFYEGLYEEGDSND</sequence>
<dbReference type="PANTHER" id="PTHR43158:SF1">
    <property type="entry name" value="ABC TRANSPORTER, ATP-BINDING PROTEIN"/>
    <property type="match status" value="1"/>
</dbReference>
<keyword evidence="2" id="KW-0067">ATP-binding</keyword>
<dbReference type="GO" id="GO:0016887">
    <property type="term" value="F:ATP hydrolysis activity"/>
    <property type="evidence" value="ECO:0007669"/>
    <property type="project" value="InterPro"/>
</dbReference>
<dbReference type="InterPro" id="IPR027417">
    <property type="entry name" value="P-loop_NTPase"/>
</dbReference>
<proteinExistence type="predicted"/>
<keyword evidence="1" id="KW-0547">Nucleotide-binding</keyword>
<dbReference type="InterPro" id="IPR003439">
    <property type="entry name" value="ABC_transporter-like_ATP-bd"/>
</dbReference>
<evidence type="ECO:0000256" key="1">
    <source>
        <dbReference type="ARBA" id="ARBA00022741"/>
    </source>
</evidence>
<evidence type="ECO:0000313" key="5">
    <source>
        <dbReference type="Proteomes" id="UP000050929"/>
    </source>
</evidence>
<dbReference type="InterPro" id="IPR003593">
    <property type="entry name" value="AAA+_ATPase"/>
</dbReference>
<dbReference type="PROSITE" id="PS50893">
    <property type="entry name" value="ABC_TRANSPORTER_2"/>
    <property type="match status" value="1"/>
</dbReference>
<dbReference type="Pfam" id="PF00005">
    <property type="entry name" value="ABC_tran"/>
    <property type="match status" value="1"/>
</dbReference>
<dbReference type="RefSeq" id="WP_057765521.1">
    <property type="nucleotide sequence ID" value="NZ_AZDG01000009.1"/>
</dbReference>
<reference evidence="4 5" key="1">
    <citation type="journal article" date="2015" name="Genome Announc.">
        <title>Expanding the biotechnology potential of lactobacilli through comparative genomics of 213 strains and associated genera.</title>
        <authorList>
            <person name="Sun Z."/>
            <person name="Harris H.M."/>
            <person name="McCann A."/>
            <person name="Guo C."/>
            <person name="Argimon S."/>
            <person name="Zhang W."/>
            <person name="Yang X."/>
            <person name="Jeffery I.B."/>
            <person name="Cooney J.C."/>
            <person name="Kagawa T.F."/>
            <person name="Liu W."/>
            <person name="Song Y."/>
            <person name="Salvetti E."/>
            <person name="Wrobel A."/>
            <person name="Rasinkangas P."/>
            <person name="Parkhill J."/>
            <person name="Rea M.C."/>
            <person name="O'Sullivan O."/>
            <person name="Ritari J."/>
            <person name="Douillard F.P."/>
            <person name="Paul Ross R."/>
            <person name="Yang R."/>
            <person name="Briner A.E."/>
            <person name="Felis G.E."/>
            <person name="de Vos W.M."/>
            <person name="Barrangou R."/>
            <person name="Klaenhammer T.R."/>
            <person name="Caufield P.W."/>
            <person name="Cui Y."/>
            <person name="Zhang H."/>
            <person name="O'Toole P.W."/>
        </authorList>
    </citation>
    <scope>NUCLEOTIDE SEQUENCE [LARGE SCALE GENOMIC DNA]</scope>
    <source>
        <strain evidence="4 5">DSM 20183</strain>
    </source>
</reference>
<dbReference type="SMART" id="SM00382">
    <property type="entry name" value="AAA"/>
    <property type="match status" value="1"/>
</dbReference>
<dbReference type="SUPFAM" id="SSF52540">
    <property type="entry name" value="P-loop containing nucleoside triphosphate hydrolases"/>
    <property type="match status" value="1"/>
</dbReference>
<organism evidence="4 5">
    <name type="scientific">Companilactobacillus tucceti DSM 20183</name>
    <dbReference type="NCBI Taxonomy" id="1423811"/>
    <lineage>
        <taxon>Bacteria</taxon>
        <taxon>Bacillati</taxon>
        <taxon>Bacillota</taxon>
        <taxon>Bacilli</taxon>
        <taxon>Lactobacillales</taxon>
        <taxon>Lactobacillaceae</taxon>
        <taxon>Companilactobacillus</taxon>
    </lineage>
</organism>
<feature type="domain" description="ABC transporter" evidence="3">
    <location>
        <begin position="5"/>
        <end position="226"/>
    </location>
</feature>
<dbReference type="AlphaFoldDB" id="A0A0R1J0J9"/>
<accession>A0A0R1J0J9</accession>
<dbReference type="EMBL" id="AZDG01000009">
    <property type="protein sequence ID" value="KRK64655.1"/>
    <property type="molecule type" value="Genomic_DNA"/>
</dbReference>
<dbReference type="GO" id="GO:0005524">
    <property type="term" value="F:ATP binding"/>
    <property type="evidence" value="ECO:0007669"/>
    <property type="project" value="UniProtKB-KW"/>
</dbReference>
<comment type="caution">
    <text evidence="4">The sequence shown here is derived from an EMBL/GenBank/DDBJ whole genome shotgun (WGS) entry which is preliminary data.</text>
</comment>
<keyword evidence="5" id="KW-1185">Reference proteome</keyword>
<evidence type="ECO:0000313" key="4">
    <source>
        <dbReference type="EMBL" id="KRK64655.1"/>
    </source>
</evidence>
<dbReference type="Proteomes" id="UP000050929">
    <property type="component" value="Unassembled WGS sequence"/>
</dbReference>
<name>A0A0R1J0J9_9LACO</name>
<protein>
    <submittedName>
        <fullName evidence="4">ABC transporter ATPase</fullName>
    </submittedName>
</protein>
<dbReference type="PATRIC" id="fig|1423811.3.peg.2107"/>